<dbReference type="InterPro" id="IPR036250">
    <property type="entry name" value="AcylCo_DH-like_C"/>
</dbReference>
<evidence type="ECO:0000313" key="11">
    <source>
        <dbReference type="Proteomes" id="UP001500456"/>
    </source>
</evidence>
<dbReference type="PANTHER" id="PTHR42803">
    <property type="entry name" value="ACYL-COA DEHYDROGENASE"/>
    <property type="match status" value="1"/>
</dbReference>
<keyword evidence="3 6" id="KW-0285">Flavoprotein</keyword>
<evidence type="ECO:0000256" key="2">
    <source>
        <dbReference type="ARBA" id="ARBA00009347"/>
    </source>
</evidence>
<keyword evidence="4 6" id="KW-0274">FAD</keyword>
<name>A0ABP7TFR6_9ACTN</name>
<keyword evidence="5 6" id="KW-0560">Oxidoreductase</keyword>
<dbReference type="Gene3D" id="2.40.110.20">
    <property type="match status" value="1"/>
</dbReference>
<accession>A0ABP7TFR6</accession>
<protein>
    <submittedName>
        <fullName evidence="10">Acyl-CoA dehydrogenase</fullName>
    </submittedName>
</protein>
<dbReference type="Pfam" id="PF02770">
    <property type="entry name" value="Acyl-CoA_dh_M"/>
    <property type="match status" value="1"/>
</dbReference>
<organism evidence="10 11">
    <name type="scientific">Streptomyces plumbiresistens</name>
    <dbReference type="NCBI Taxonomy" id="511811"/>
    <lineage>
        <taxon>Bacteria</taxon>
        <taxon>Bacillati</taxon>
        <taxon>Actinomycetota</taxon>
        <taxon>Actinomycetes</taxon>
        <taxon>Kitasatosporales</taxon>
        <taxon>Streptomycetaceae</taxon>
        <taxon>Streptomyces</taxon>
    </lineage>
</organism>
<feature type="domain" description="Acetyl-CoA dehydrogenase-like C-terminal" evidence="9">
    <location>
        <begin position="482"/>
        <end position="619"/>
    </location>
</feature>
<dbReference type="InterPro" id="IPR025878">
    <property type="entry name" value="Acyl-CoA_dh-like_C_dom"/>
</dbReference>
<evidence type="ECO:0000256" key="3">
    <source>
        <dbReference type="ARBA" id="ARBA00022630"/>
    </source>
</evidence>
<keyword evidence="11" id="KW-1185">Reference proteome</keyword>
<dbReference type="InterPro" id="IPR006091">
    <property type="entry name" value="Acyl-CoA_Oxase/DH_mid-dom"/>
</dbReference>
<dbReference type="InterPro" id="IPR052166">
    <property type="entry name" value="Diverse_Acyl-CoA_DH"/>
</dbReference>
<evidence type="ECO:0000256" key="1">
    <source>
        <dbReference type="ARBA" id="ARBA00001974"/>
    </source>
</evidence>
<dbReference type="Pfam" id="PF00441">
    <property type="entry name" value="Acyl-CoA_dh_1"/>
    <property type="match status" value="1"/>
</dbReference>
<evidence type="ECO:0000256" key="5">
    <source>
        <dbReference type="ARBA" id="ARBA00023002"/>
    </source>
</evidence>
<comment type="caution">
    <text evidence="10">The sequence shown here is derived from an EMBL/GenBank/DDBJ whole genome shotgun (WGS) entry which is preliminary data.</text>
</comment>
<evidence type="ECO:0000313" key="10">
    <source>
        <dbReference type="EMBL" id="GAA4024917.1"/>
    </source>
</evidence>
<comment type="cofactor">
    <cofactor evidence="1 6">
        <name>FAD</name>
        <dbReference type="ChEBI" id="CHEBI:57692"/>
    </cofactor>
</comment>
<proteinExistence type="inferred from homology"/>
<dbReference type="SUPFAM" id="SSF56645">
    <property type="entry name" value="Acyl-CoA dehydrogenase NM domain-like"/>
    <property type="match status" value="1"/>
</dbReference>
<gene>
    <name evidence="10" type="ORF">GCM10022232_82890</name>
</gene>
<dbReference type="InterPro" id="IPR009075">
    <property type="entry name" value="AcylCo_DH/oxidase_C"/>
</dbReference>
<comment type="similarity">
    <text evidence="2 6">Belongs to the acyl-CoA dehydrogenase family.</text>
</comment>
<dbReference type="EMBL" id="BAAAZX010000037">
    <property type="protein sequence ID" value="GAA4024917.1"/>
    <property type="molecule type" value="Genomic_DNA"/>
</dbReference>
<feature type="domain" description="Acyl-CoA dehydrogenase/oxidase C-terminal" evidence="7">
    <location>
        <begin position="298"/>
        <end position="465"/>
    </location>
</feature>
<sequence>MDIREVSVNHYRTNVRDTEFVLRELLGRDELYDTESFDEIDAGLARTMLTEAGRFATEVLAPSFSDASREPLQFDPATHTVTVPPAFLKAFAAYLKSGWLDPELPTDISGQRIPPSLRLAVLEVMLGANPSIPMGAYVVPQVVRLLHDFGTQDQRRLAELIVDRCWMVTMVLTEPDAGSDVGAARTVAHPQADGSWYLEGVKRFITYGDHDITDNIVHVVLARPVGVAGAGGPGSKGLSLFVVPKFHVDLHSGNLGDRNGVVVTGLEHKMGLTPNPTCELTFGGDTPAVGWLLGDKHDGIRQMFEIIKAIRMLVGVKSMATLSSGYLNARDYAVERVQGRSLSGGPSAGPVAIIEHPDVRRSLMTQKAHAEGMRALILYAGSIQDRLVVSQWAGVPDRRADATHQLLLPVIKGYCSETAWRLLGQESLQVLGGSGYLRDYPLEQYVRDTKVDTLYEGTTGIQALDLFSRKILRDEGAALDALLAEVATTAAPHPPASAASDTFAVERRQLSQALQAFRVLVGLLERRWQDDKPYGRALAAQDTTRLLLAAGDLLCGWLLLRSAETAARALAAGGLTEADVSFYTGKVATGRFFVRAVLPRIAADLIAAEHTDETLLNLPNAAF</sequence>
<evidence type="ECO:0000256" key="6">
    <source>
        <dbReference type="RuleBase" id="RU362125"/>
    </source>
</evidence>
<feature type="domain" description="Acyl-CoA oxidase/dehydrogenase middle" evidence="8">
    <location>
        <begin position="170"/>
        <end position="282"/>
    </location>
</feature>
<dbReference type="Pfam" id="PF12806">
    <property type="entry name" value="Acyl-CoA_dh_C"/>
    <property type="match status" value="1"/>
</dbReference>
<dbReference type="Gene3D" id="1.20.140.10">
    <property type="entry name" value="Butyryl-CoA Dehydrogenase, subunit A, domain 3"/>
    <property type="match status" value="1"/>
</dbReference>
<evidence type="ECO:0000259" key="8">
    <source>
        <dbReference type="Pfam" id="PF02770"/>
    </source>
</evidence>
<dbReference type="Proteomes" id="UP001500456">
    <property type="component" value="Unassembled WGS sequence"/>
</dbReference>
<dbReference type="PANTHER" id="PTHR42803:SF1">
    <property type="entry name" value="BROAD-SPECIFICITY LINEAR ACYL-COA DEHYDROGENASE FADE5"/>
    <property type="match status" value="1"/>
</dbReference>
<evidence type="ECO:0000259" key="9">
    <source>
        <dbReference type="Pfam" id="PF12806"/>
    </source>
</evidence>
<evidence type="ECO:0000259" key="7">
    <source>
        <dbReference type="Pfam" id="PF00441"/>
    </source>
</evidence>
<dbReference type="SUPFAM" id="SSF47203">
    <property type="entry name" value="Acyl-CoA dehydrogenase C-terminal domain-like"/>
    <property type="match status" value="1"/>
</dbReference>
<evidence type="ECO:0000256" key="4">
    <source>
        <dbReference type="ARBA" id="ARBA00022827"/>
    </source>
</evidence>
<reference evidence="11" key="1">
    <citation type="journal article" date="2019" name="Int. J. Syst. Evol. Microbiol.">
        <title>The Global Catalogue of Microorganisms (GCM) 10K type strain sequencing project: providing services to taxonomists for standard genome sequencing and annotation.</title>
        <authorList>
            <consortium name="The Broad Institute Genomics Platform"/>
            <consortium name="The Broad Institute Genome Sequencing Center for Infectious Disease"/>
            <person name="Wu L."/>
            <person name="Ma J."/>
        </authorList>
    </citation>
    <scope>NUCLEOTIDE SEQUENCE [LARGE SCALE GENOMIC DNA]</scope>
    <source>
        <strain evidence="11">JCM 16924</strain>
    </source>
</reference>
<dbReference type="InterPro" id="IPR009100">
    <property type="entry name" value="AcylCoA_DH/oxidase_NM_dom_sf"/>
</dbReference>